<reference evidence="1 2" key="1">
    <citation type="journal article" date="2011" name="Stand. Genomic Sci.">
        <title>Complete genome sequence of 'Thioalkalivibrio sulfidophilus' HL-EbGr7.</title>
        <authorList>
            <person name="Muyzer G."/>
            <person name="Sorokin D.Y."/>
            <person name="Mavromatis K."/>
            <person name="Lapidus A."/>
            <person name="Clum A."/>
            <person name="Ivanova N."/>
            <person name="Pati A."/>
            <person name="d'Haeseleer P."/>
            <person name="Woyke T."/>
            <person name="Kyrpides N.C."/>
        </authorList>
    </citation>
    <scope>NUCLEOTIDE SEQUENCE [LARGE SCALE GENOMIC DNA]</scope>
    <source>
        <strain evidence="1 2">HL-EbGR7</strain>
    </source>
</reference>
<dbReference type="HOGENOM" id="CLU_090996_2_0_6"/>
<dbReference type="eggNOG" id="COG3150">
    <property type="taxonomic scope" value="Bacteria"/>
</dbReference>
<dbReference type="InterPro" id="IPR029058">
    <property type="entry name" value="AB_hydrolase_fold"/>
</dbReference>
<name>B8GQW0_THISH</name>
<organism evidence="1 2">
    <name type="scientific">Thioalkalivibrio sulfidiphilus (strain HL-EbGR7)</name>
    <dbReference type="NCBI Taxonomy" id="396588"/>
    <lineage>
        <taxon>Bacteria</taxon>
        <taxon>Pseudomonadati</taxon>
        <taxon>Pseudomonadota</taxon>
        <taxon>Gammaproteobacteria</taxon>
        <taxon>Chromatiales</taxon>
        <taxon>Ectothiorhodospiraceae</taxon>
        <taxon>Thioalkalivibrio</taxon>
    </lineage>
</organism>
<keyword evidence="2" id="KW-1185">Reference proteome</keyword>
<dbReference type="EMBL" id="CP001339">
    <property type="protein sequence ID" value="ACL72380.1"/>
    <property type="molecule type" value="Genomic_DNA"/>
</dbReference>
<dbReference type="InterPro" id="IPR008886">
    <property type="entry name" value="UPF0227/Esterase_YqiA"/>
</dbReference>
<dbReference type="Gene3D" id="3.40.50.1820">
    <property type="entry name" value="alpha/beta hydrolase"/>
    <property type="match status" value="1"/>
</dbReference>
<evidence type="ECO:0008006" key="3">
    <source>
        <dbReference type="Google" id="ProtNLM"/>
    </source>
</evidence>
<dbReference type="Pfam" id="PF05728">
    <property type="entry name" value="UPF0227"/>
    <property type="match status" value="1"/>
</dbReference>
<evidence type="ECO:0000313" key="1">
    <source>
        <dbReference type="EMBL" id="ACL72380.1"/>
    </source>
</evidence>
<dbReference type="STRING" id="396588.Tgr7_1294"/>
<proteinExistence type="predicted"/>
<protein>
    <recommendedName>
        <fullName evidence="3">Esterase</fullName>
    </recommendedName>
</protein>
<dbReference type="Proteomes" id="UP000002383">
    <property type="component" value="Chromosome"/>
</dbReference>
<dbReference type="RefSeq" id="WP_012637863.1">
    <property type="nucleotide sequence ID" value="NC_011901.1"/>
</dbReference>
<dbReference type="SUPFAM" id="SSF53474">
    <property type="entry name" value="alpha/beta-Hydrolases"/>
    <property type="match status" value="1"/>
</dbReference>
<dbReference type="AlphaFoldDB" id="B8GQW0"/>
<dbReference type="ESTHER" id="thish-b8gqw0">
    <property type="family name" value="abh_upf00227"/>
</dbReference>
<dbReference type="PANTHER" id="PTHR35602">
    <property type="entry name" value="ESTERASE YQIA-RELATED"/>
    <property type="match status" value="1"/>
</dbReference>
<accession>B8GQW0</accession>
<dbReference type="KEGG" id="tgr:Tgr7_1294"/>
<dbReference type="PANTHER" id="PTHR35602:SF3">
    <property type="entry name" value="ESTERASE YQIA"/>
    <property type="match status" value="1"/>
</dbReference>
<dbReference type="OrthoDB" id="9814831at2"/>
<sequence length="184" mass="20360">MILFYVHGFGSTSQSRKGQALKQLLPEHRVIGLDYGYEPDEAVRDLIAQAEAAGAGREPCVFIGSSLGGLYSRYLARHFQARTVLINPVVKAELLRTLIGPVHNYYTGEPYDWTEADVQALMVYDAPLSVPALVLLDEGDEVLDYRMAVQAYEGFAEVKVFAGGDHAFAHLEESIPLIRAFIRS</sequence>
<evidence type="ECO:0000313" key="2">
    <source>
        <dbReference type="Proteomes" id="UP000002383"/>
    </source>
</evidence>
<gene>
    <name evidence="1" type="ordered locus">Tgr7_1294</name>
</gene>